<dbReference type="Proteomes" id="UP000029221">
    <property type="component" value="Unassembled WGS sequence"/>
</dbReference>
<keyword evidence="3" id="KW-1185">Reference proteome</keyword>
<organism evidence="2 3">
    <name type="scientific">Nonlabens tegetincola</name>
    <dbReference type="NCBI Taxonomy" id="323273"/>
    <lineage>
        <taxon>Bacteria</taxon>
        <taxon>Pseudomonadati</taxon>
        <taxon>Bacteroidota</taxon>
        <taxon>Flavobacteriia</taxon>
        <taxon>Flavobacteriales</taxon>
        <taxon>Flavobacteriaceae</taxon>
        <taxon>Nonlabens</taxon>
    </lineage>
</organism>
<dbReference type="AlphaFoldDB" id="A0A090QJS0"/>
<keyword evidence="1" id="KW-1133">Transmembrane helix</keyword>
<name>A0A090QJS0_9FLAO</name>
<evidence type="ECO:0000313" key="3">
    <source>
        <dbReference type="Proteomes" id="UP000029221"/>
    </source>
</evidence>
<proteinExistence type="predicted"/>
<feature type="transmembrane region" description="Helical" evidence="1">
    <location>
        <begin position="53"/>
        <end position="74"/>
    </location>
</feature>
<keyword evidence="1" id="KW-0472">Membrane</keyword>
<dbReference type="Pfam" id="PF11188">
    <property type="entry name" value="DUF2975"/>
    <property type="match status" value="1"/>
</dbReference>
<reference evidence="2" key="1">
    <citation type="journal article" date="2014" name="Genome Announc.">
        <title>Draft Genome Sequences of Marine Flavobacterium Nonlabens Strains NR17, NR24, NR27, NR32, NR33, and Ara13.</title>
        <authorList>
            <person name="Nakanishi M."/>
            <person name="Meirelles P."/>
            <person name="Suzuki R."/>
            <person name="Takatani N."/>
            <person name="Mino S."/>
            <person name="Suda W."/>
            <person name="Oshima K."/>
            <person name="Hattori M."/>
            <person name="Ohkuma M."/>
            <person name="Hosokawa M."/>
            <person name="Miyashita K."/>
            <person name="Thompson F.L."/>
            <person name="Niwa A."/>
            <person name="Sawabe T."/>
            <person name="Sawabe T."/>
        </authorList>
    </citation>
    <scope>NUCLEOTIDE SEQUENCE [LARGE SCALE GENOMIC DNA]</scope>
    <source>
        <strain evidence="2">JCM 19294</strain>
    </source>
</reference>
<sequence length="172" mass="19645">MKAIQILRAILRLLYFFSILNGLFLPITFIIAANDDVVFKLSGYLLSNHHWSFYVVLTLFFIGYWAFVLMLFYLKQVAFIITPKHLFNHQIGESLKKAGWFCIIGILLVKLPAWAYHLFSLLQKIDLENSAVRIESGFGATLVIVSFGLFLIILSKLASEGVKLKQENDLTI</sequence>
<comment type="caution">
    <text evidence="2">The sequence shown here is derived from an EMBL/GenBank/DDBJ whole genome shotgun (WGS) entry which is preliminary data.</text>
</comment>
<dbReference type="InterPro" id="IPR021354">
    <property type="entry name" value="DUF2975"/>
</dbReference>
<feature type="transmembrane region" description="Helical" evidence="1">
    <location>
        <begin position="98"/>
        <end position="117"/>
    </location>
</feature>
<gene>
    <name evidence="2" type="ORF">JCM19294_2573</name>
</gene>
<evidence type="ECO:0000313" key="2">
    <source>
        <dbReference type="EMBL" id="GAK95791.1"/>
    </source>
</evidence>
<dbReference type="eggNOG" id="ENOG503006I">
    <property type="taxonomic scope" value="Bacteria"/>
</dbReference>
<evidence type="ECO:0008006" key="4">
    <source>
        <dbReference type="Google" id="ProtNLM"/>
    </source>
</evidence>
<feature type="transmembrane region" description="Helical" evidence="1">
    <location>
        <begin position="12"/>
        <end position="33"/>
    </location>
</feature>
<dbReference type="EMBL" id="BBML01000001">
    <property type="protein sequence ID" value="GAK95791.1"/>
    <property type="molecule type" value="Genomic_DNA"/>
</dbReference>
<keyword evidence="1" id="KW-0812">Transmembrane</keyword>
<feature type="transmembrane region" description="Helical" evidence="1">
    <location>
        <begin position="137"/>
        <end position="158"/>
    </location>
</feature>
<evidence type="ECO:0000256" key="1">
    <source>
        <dbReference type="SAM" id="Phobius"/>
    </source>
</evidence>
<dbReference type="RefSeq" id="WP_042276532.1">
    <property type="nucleotide sequence ID" value="NZ_BBML01000001.1"/>
</dbReference>
<protein>
    <recommendedName>
        <fullName evidence="4">DUF2975 domain-containing protein</fullName>
    </recommendedName>
</protein>
<accession>A0A090QJS0</accession>